<dbReference type="AlphaFoldDB" id="A0A225WVC8"/>
<dbReference type="EMBL" id="NBNE01000266">
    <property type="protein sequence ID" value="OWZ21027.1"/>
    <property type="molecule type" value="Genomic_DNA"/>
</dbReference>
<gene>
    <name evidence="2" type="ORF">PHMEG_0004492</name>
</gene>
<accession>A0A225WVC8</accession>
<feature type="region of interest" description="Disordered" evidence="1">
    <location>
        <begin position="34"/>
        <end position="97"/>
    </location>
</feature>
<dbReference type="OrthoDB" id="111473at2759"/>
<protein>
    <recommendedName>
        <fullName evidence="4">Reverse transcriptase Ty1/copia-type domain-containing protein</fullName>
    </recommendedName>
</protein>
<evidence type="ECO:0000313" key="3">
    <source>
        <dbReference type="Proteomes" id="UP000198211"/>
    </source>
</evidence>
<comment type="caution">
    <text evidence="2">The sequence shown here is derived from an EMBL/GenBank/DDBJ whole genome shotgun (WGS) entry which is preliminary data.</text>
</comment>
<evidence type="ECO:0000256" key="1">
    <source>
        <dbReference type="SAM" id="MobiDB-lite"/>
    </source>
</evidence>
<feature type="compositionally biased region" description="Polar residues" evidence="1">
    <location>
        <begin position="83"/>
        <end position="93"/>
    </location>
</feature>
<proteinExistence type="predicted"/>
<reference evidence="3" key="1">
    <citation type="submission" date="2017-03" db="EMBL/GenBank/DDBJ databases">
        <title>Phytopthora megakarya and P. palmivora, two closely related causual agents of cacao black pod achieved similar genome size and gene model numbers by different mechanisms.</title>
        <authorList>
            <person name="Ali S."/>
            <person name="Shao J."/>
            <person name="Larry D.J."/>
            <person name="Kronmiller B."/>
            <person name="Shen D."/>
            <person name="Strem M.D."/>
            <person name="Melnick R.L."/>
            <person name="Guiltinan M.J."/>
            <person name="Tyler B.M."/>
            <person name="Meinhardt L.W."/>
            <person name="Bailey B.A."/>
        </authorList>
    </citation>
    <scope>NUCLEOTIDE SEQUENCE [LARGE SCALE GENOMIC DNA]</scope>
    <source>
        <strain evidence="3">zdho120</strain>
    </source>
</reference>
<keyword evidence="3" id="KW-1185">Reference proteome</keyword>
<dbReference type="Proteomes" id="UP000198211">
    <property type="component" value="Unassembled WGS sequence"/>
</dbReference>
<name>A0A225WVC8_9STRA</name>
<evidence type="ECO:0008006" key="4">
    <source>
        <dbReference type="Google" id="ProtNLM"/>
    </source>
</evidence>
<organism evidence="2 3">
    <name type="scientific">Phytophthora megakarya</name>
    <dbReference type="NCBI Taxonomy" id="4795"/>
    <lineage>
        <taxon>Eukaryota</taxon>
        <taxon>Sar</taxon>
        <taxon>Stramenopiles</taxon>
        <taxon>Oomycota</taxon>
        <taxon>Peronosporomycetes</taxon>
        <taxon>Peronosporales</taxon>
        <taxon>Peronosporaceae</taxon>
        <taxon>Phytophthora</taxon>
    </lineage>
</organism>
<feature type="compositionally biased region" description="Basic residues" evidence="1">
    <location>
        <begin position="55"/>
        <end position="68"/>
    </location>
</feature>
<dbReference type="STRING" id="4795.A0A225WVC8"/>
<evidence type="ECO:0000313" key="2">
    <source>
        <dbReference type="EMBL" id="OWZ21027.1"/>
    </source>
</evidence>
<sequence length="341" mass="38615">MIVGKNEETKGFKVYIPKDMIVVTTQHIGNNVQLKEQLKREDPELWSSVEEQKKAAKPKLKPHKKRNKDRPSAGSDDGDHSGWVTQRSQGNHLSTKRMRTRHVVNAVTMTDPNNYREAMCDEHTSKWIEALQGEIEALEINNIRGSLWVYKTKTHADGTVKRRKGRLVAYGNEQVYGVDYTDTFSAVLVITTGKGVPARHGDVPSACVKADKEDHIEIFLHRPKRMVVRFELLALLGVKHKHERVACGTYCYTRLWLSSDTANAIRIIVCTEKRDAGGVTPVGIYVDDLLVTGTSNERVQTFFKEMVVLELKALGVVSKFLGIGFEYDKDKGWLLEQRQVI</sequence>